<feature type="domain" description="CBS" evidence="5">
    <location>
        <begin position="142"/>
        <end position="199"/>
    </location>
</feature>
<protein>
    <submittedName>
        <fullName evidence="6">CBS domain-containing protein</fullName>
    </submittedName>
</protein>
<dbReference type="SMART" id="SM01091">
    <property type="entry name" value="CorC_HlyC"/>
    <property type="match status" value="1"/>
</dbReference>
<dbReference type="PANTHER" id="PTHR22777">
    <property type="entry name" value="HEMOLYSIN-RELATED"/>
    <property type="match status" value="1"/>
</dbReference>
<keyword evidence="7" id="KW-1185">Reference proteome</keyword>
<dbReference type="InterPro" id="IPR046342">
    <property type="entry name" value="CBS_dom_sf"/>
</dbReference>
<keyword evidence="2" id="KW-0677">Repeat</keyword>
<gene>
    <name evidence="6" type="ORF">SAMN07250955_101177</name>
</gene>
<dbReference type="EMBL" id="FYEH01000001">
    <property type="protein sequence ID" value="SNB52069.1"/>
    <property type="molecule type" value="Genomic_DNA"/>
</dbReference>
<evidence type="ECO:0000256" key="2">
    <source>
        <dbReference type="ARBA" id="ARBA00022737"/>
    </source>
</evidence>
<evidence type="ECO:0000259" key="5">
    <source>
        <dbReference type="PROSITE" id="PS51371"/>
    </source>
</evidence>
<feature type="domain" description="CBS" evidence="5">
    <location>
        <begin position="78"/>
        <end position="139"/>
    </location>
</feature>
<name>A0A212PYK3_9PROT</name>
<dbReference type="GO" id="GO:0050660">
    <property type="term" value="F:flavin adenine dinucleotide binding"/>
    <property type="evidence" value="ECO:0007669"/>
    <property type="project" value="InterPro"/>
</dbReference>
<evidence type="ECO:0000256" key="3">
    <source>
        <dbReference type="ARBA" id="ARBA00023122"/>
    </source>
</evidence>
<dbReference type="Pfam" id="PF00571">
    <property type="entry name" value="CBS"/>
    <property type="match status" value="2"/>
</dbReference>
<dbReference type="Pfam" id="PF03471">
    <property type="entry name" value="CorC_HlyC"/>
    <property type="match status" value="1"/>
</dbReference>
<reference evidence="6 7" key="1">
    <citation type="submission" date="2017-06" db="EMBL/GenBank/DDBJ databases">
        <authorList>
            <person name="Kim H.J."/>
            <person name="Triplett B.A."/>
        </authorList>
    </citation>
    <scope>NUCLEOTIDE SEQUENCE [LARGE SCALE GENOMIC DNA]</scope>
    <source>
        <strain evidence="6 7">B29T1</strain>
    </source>
</reference>
<sequence length="300" mass="32928">MKQVARRDAPPSSFLDGVLRRLRDLAGRGEVENAGLRETLEELIEEAEEGQAESFTTEQRALLFNALSFGEVRVDDVMVPRADLAAVSAEAPLATVVKMMQSSGHSRLLVFRETLDDILGIVHVKDLLPFWGDGAAFDLTSIVRPVLVVPPSMRVIDLLLEMRDQAKNVAIVVDEFGGTDGIVTVEDLVQELLGELQDNREQGKDGEIADLGNGHYEADARVDLEDLEERLKTELLGADERDEADTLAGLIYSLVDRVPQQGETIVHPSGWRFTVVDGDARRIKRVRIEHAPSGEGAALS</sequence>
<dbReference type="InterPro" id="IPR036318">
    <property type="entry name" value="FAD-bd_PCMH-like_sf"/>
</dbReference>
<dbReference type="OrthoDB" id="9805314at2"/>
<evidence type="ECO:0000313" key="6">
    <source>
        <dbReference type="EMBL" id="SNB52069.1"/>
    </source>
</evidence>
<dbReference type="SMART" id="SM00116">
    <property type="entry name" value="CBS"/>
    <property type="match status" value="2"/>
</dbReference>
<dbReference type="InterPro" id="IPR016169">
    <property type="entry name" value="FAD-bd_PCMH_sub2"/>
</dbReference>
<organism evidence="6 7">
    <name type="scientific">Arboricoccus pini</name>
    <dbReference type="NCBI Taxonomy" id="1963835"/>
    <lineage>
        <taxon>Bacteria</taxon>
        <taxon>Pseudomonadati</taxon>
        <taxon>Pseudomonadota</taxon>
        <taxon>Alphaproteobacteria</taxon>
        <taxon>Geminicoccales</taxon>
        <taxon>Geminicoccaceae</taxon>
        <taxon>Arboricoccus</taxon>
    </lineage>
</organism>
<dbReference type="InterPro" id="IPR005170">
    <property type="entry name" value="Transptr-assoc_dom"/>
</dbReference>
<dbReference type="Gene3D" id="3.30.465.10">
    <property type="match status" value="1"/>
</dbReference>
<dbReference type="PROSITE" id="PS51371">
    <property type="entry name" value="CBS"/>
    <property type="match status" value="2"/>
</dbReference>
<dbReference type="InterPro" id="IPR044751">
    <property type="entry name" value="Ion_transp-like_CBS"/>
</dbReference>
<dbReference type="SUPFAM" id="SSF54631">
    <property type="entry name" value="CBS-domain pair"/>
    <property type="match status" value="1"/>
</dbReference>
<dbReference type="CDD" id="cd04590">
    <property type="entry name" value="CBS_pair_CorC_HlyC_assoc"/>
    <property type="match status" value="1"/>
</dbReference>
<proteinExistence type="inferred from homology"/>
<evidence type="ECO:0000313" key="7">
    <source>
        <dbReference type="Proteomes" id="UP000197065"/>
    </source>
</evidence>
<dbReference type="RefSeq" id="WP_088559510.1">
    <property type="nucleotide sequence ID" value="NZ_FYEH01000001.1"/>
</dbReference>
<comment type="similarity">
    <text evidence="1">Belongs to the UPF0053 family. Hemolysin C subfamily.</text>
</comment>
<dbReference type="Proteomes" id="UP000197065">
    <property type="component" value="Unassembled WGS sequence"/>
</dbReference>
<dbReference type="Gene3D" id="3.10.580.10">
    <property type="entry name" value="CBS-domain"/>
    <property type="match status" value="1"/>
</dbReference>
<accession>A0A212PYK3</accession>
<evidence type="ECO:0000256" key="1">
    <source>
        <dbReference type="ARBA" id="ARBA00006446"/>
    </source>
</evidence>
<evidence type="ECO:0000256" key="4">
    <source>
        <dbReference type="PROSITE-ProRule" id="PRU00703"/>
    </source>
</evidence>
<keyword evidence="3 4" id="KW-0129">CBS domain</keyword>
<dbReference type="SUPFAM" id="SSF56176">
    <property type="entry name" value="FAD-binding/transporter-associated domain-like"/>
    <property type="match status" value="1"/>
</dbReference>
<dbReference type="PANTHER" id="PTHR22777:SF27">
    <property type="entry name" value="MAGNESIUM AND COBALT EFFLUX PROTEIN CORC"/>
    <property type="match status" value="1"/>
</dbReference>
<dbReference type="GO" id="GO:0005886">
    <property type="term" value="C:plasma membrane"/>
    <property type="evidence" value="ECO:0007669"/>
    <property type="project" value="TreeGrafter"/>
</dbReference>
<dbReference type="InterPro" id="IPR000644">
    <property type="entry name" value="CBS_dom"/>
</dbReference>
<dbReference type="AlphaFoldDB" id="A0A212PYK3"/>
<dbReference type="FunFam" id="3.10.580.10:FF:000002">
    <property type="entry name" value="Magnesium/cobalt efflux protein CorC"/>
    <property type="match status" value="1"/>
</dbReference>